<proteinExistence type="predicted"/>
<gene>
    <name evidence="1" type="ORF">SDC9_75588</name>
</gene>
<dbReference type="AlphaFoldDB" id="A0A644YL47"/>
<dbReference type="EMBL" id="VSSQ01005411">
    <property type="protein sequence ID" value="MPM29049.1"/>
    <property type="molecule type" value="Genomic_DNA"/>
</dbReference>
<comment type="caution">
    <text evidence="1">The sequence shown here is derived from an EMBL/GenBank/DDBJ whole genome shotgun (WGS) entry which is preliminary data.</text>
</comment>
<reference evidence="1" key="1">
    <citation type="submission" date="2019-08" db="EMBL/GenBank/DDBJ databases">
        <authorList>
            <person name="Kucharzyk K."/>
            <person name="Murdoch R.W."/>
            <person name="Higgins S."/>
            <person name="Loffler F."/>
        </authorList>
    </citation>
    <scope>NUCLEOTIDE SEQUENCE</scope>
</reference>
<protein>
    <submittedName>
        <fullName evidence="1">Uncharacterized protein</fullName>
    </submittedName>
</protein>
<name>A0A644YL47_9ZZZZ</name>
<evidence type="ECO:0000313" key="1">
    <source>
        <dbReference type="EMBL" id="MPM29049.1"/>
    </source>
</evidence>
<accession>A0A644YL47</accession>
<organism evidence="1">
    <name type="scientific">bioreactor metagenome</name>
    <dbReference type="NCBI Taxonomy" id="1076179"/>
    <lineage>
        <taxon>unclassified sequences</taxon>
        <taxon>metagenomes</taxon>
        <taxon>ecological metagenomes</taxon>
    </lineage>
</organism>
<sequence length="65" mass="7602">MAFICQFFPQKIKILRLAQFADIAGFRLGQPDKDAHHDQRFFFGEGSQSQCGYFLQMDDVRLPFQ</sequence>